<name>A0ABD1PMI4_9LAMI</name>
<sequence length="151" mass="16879">MLKLLLPEVGFNYQRSYVMRSVANKEMVPSTEEEHVEQTEQTTAMKESSGTPQVKATVPIKAYDPPIPISSEVTKSTRASINLMPLSIFRKLGLEEAKATTFMKISISYNPSDPLEACIVHSQSSHADSSEVEMCARYLEANPPYTRRPQL</sequence>
<evidence type="ECO:0000313" key="2">
    <source>
        <dbReference type="Proteomes" id="UP001604336"/>
    </source>
</evidence>
<comment type="caution">
    <text evidence="1">The sequence shown here is derived from an EMBL/GenBank/DDBJ whole genome shotgun (WGS) entry which is preliminary data.</text>
</comment>
<keyword evidence="2" id="KW-1185">Reference proteome</keyword>
<dbReference type="AlphaFoldDB" id="A0ABD1PMI4"/>
<protein>
    <submittedName>
        <fullName evidence="1">Uncharacterized protein</fullName>
    </submittedName>
</protein>
<reference evidence="2" key="1">
    <citation type="submission" date="2024-07" db="EMBL/GenBank/DDBJ databases">
        <title>Two chromosome-level genome assemblies of Korean endemic species Abeliophyllum distichum and Forsythia ovata (Oleaceae).</title>
        <authorList>
            <person name="Jang H."/>
        </authorList>
    </citation>
    <scope>NUCLEOTIDE SEQUENCE [LARGE SCALE GENOMIC DNA]</scope>
</reference>
<evidence type="ECO:0000313" key="1">
    <source>
        <dbReference type="EMBL" id="KAL2465118.1"/>
    </source>
</evidence>
<gene>
    <name evidence="1" type="ORF">Adt_40969</name>
</gene>
<dbReference type="Proteomes" id="UP001604336">
    <property type="component" value="Unassembled WGS sequence"/>
</dbReference>
<proteinExistence type="predicted"/>
<dbReference type="EMBL" id="JBFOLK010000013">
    <property type="protein sequence ID" value="KAL2465118.1"/>
    <property type="molecule type" value="Genomic_DNA"/>
</dbReference>
<organism evidence="1 2">
    <name type="scientific">Abeliophyllum distichum</name>
    <dbReference type="NCBI Taxonomy" id="126358"/>
    <lineage>
        <taxon>Eukaryota</taxon>
        <taxon>Viridiplantae</taxon>
        <taxon>Streptophyta</taxon>
        <taxon>Embryophyta</taxon>
        <taxon>Tracheophyta</taxon>
        <taxon>Spermatophyta</taxon>
        <taxon>Magnoliopsida</taxon>
        <taxon>eudicotyledons</taxon>
        <taxon>Gunneridae</taxon>
        <taxon>Pentapetalae</taxon>
        <taxon>asterids</taxon>
        <taxon>lamiids</taxon>
        <taxon>Lamiales</taxon>
        <taxon>Oleaceae</taxon>
        <taxon>Forsythieae</taxon>
        <taxon>Abeliophyllum</taxon>
    </lineage>
</organism>
<accession>A0ABD1PMI4</accession>